<protein>
    <submittedName>
        <fullName evidence="1">Uncharacterized protein</fullName>
    </submittedName>
</protein>
<organism evidence="1 2">
    <name type="scientific">Portunus trituberculatus</name>
    <name type="common">Swimming crab</name>
    <name type="synonym">Neptunus trituberculatus</name>
    <dbReference type="NCBI Taxonomy" id="210409"/>
    <lineage>
        <taxon>Eukaryota</taxon>
        <taxon>Metazoa</taxon>
        <taxon>Ecdysozoa</taxon>
        <taxon>Arthropoda</taxon>
        <taxon>Crustacea</taxon>
        <taxon>Multicrustacea</taxon>
        <taxon>Malacostraca</taxon>
        <taxon>Eumalacostraca</taxon>
        <taxon>Eucarida</taxon>
        <taxon>Decapoda</taxon>
        <taxon>Pleocyemata</taxon>
        <taxon>Brachyura</taxon>
        <taxon>Eubrachyura</taxon>
        <taxon>Portunoidea</taxon>
        <taxon>Portunidae</taxon>
        <taxon>Portuninae</taxon>
        <taxon>Portunus</taxon>
    </lineage>
</organism>
<evidence type="ECO:0000313" key="2">
    <source>
        <dbReference type="Proteomes" id="UP000324222"/>
    </source>
</evidence>
<name>A0A5B7FA41_PORTR</name>
<gene>
    <name evidence="1" type="ORF">E2C01_035564</name>
</gene>
<sequence length="83" mass="9661">MLKNGRGDRTKRHTTFGVCTFETSSCYWTNGIKEDQKDTSITSRRESARGAARAGDWWWQRRRTDYVALVAGWSICTPDDVRW</sequence>
<comment type="caution">
    <text evidence="1">The sequence shown here is derived from an EMBL/GenBank/DDBJ whole genome shotgun (WGS) entry which is preliminary data.</text>
</comment>
<dbReference type="AlphaFoldDB" id="A0A5B7FA41"/>
<accession>A0A5B7FA41</accession>
<proteinExistence type="predicted"/>
<dbReference type="EMBL" id="VSRR010005248">
    <property type="protein sequence ID" value="MPC41953.1"/>
    <property type="molecule type" value="Genomic_DNA"/>
</dbReference>
<keyword evidence="2" id="KW-1185">Reference proteome</keyword>
<evidence type="ECO:0000313" key="1">
    <source>
        <dbReference type="EMBL" id="MPC41953.1"/>
    </source>
</evidence>
<dbReference type="Proteomes" id="UP000324222">
    <property type="component" value="Unassembled WGS sequence"/>
</dbReference>
<reference evidence="1 2" key="1">
    <citation type="submission" date="2019-05" db="EMBL/GenBank/DDBJ databases">
        <title>Another draft genome of Portunus trituberculatus and its Hox gene families provides insights of decapod evolution.</title>
        <authorList>
            <person name="Jeong J.-H."/>
            <person name="Song I."/>
            <person name="Kim S."/>
            <person name="Choi T."/>
            <person name="Kim D."/>
            <person name="Ryu S."/>
            <person name="Kim W."/>
        </authorList>
    </citation>
    <scope>NUCLEOTIDE SEQUENCE [LARGE SCALE GENOMIC DNA]</scope>
    <source>
        <tissue evidence="1">Muscle</tissue>
    </source>
</reference>